<evidence type="ECO:0000313" key="2">
    <source>
        <dbReference type="EMBL" id="MBE8712252.1"/>
    </source>
</evidence>
<comment type="caution">
    <text evidence="2">The sequence shown here is derived from an EMBL/GenBank/DDBJ whole genome shotgun (WGS) entry which is preliminary data.</text>
</comment>
<gene>
    <name evidence="2" type="ORF">C4F49_00980</name>
</gene>
<dbReference type="Proteomes" id="UP000616201">
    <property type="component" value="Unassembled WGS sequence"/>
</dbReference>
<dbReference type="PANTHER" id="PTHR43610">
    <property type="entry name" value="BLL6696 PROTEIN"/>
    <property type="match status" value="1"/>
</dbReference>
<name>A0A928UT49_9SPHI</name>
<dbReference type="PANTHER" id="PTHR43610:SF1">
    <property type="entry name" value="N-ACETYLTRANSFERASE DOMAIN-CONTAINING PROTEIN"/>
    <property type="match status" value="1"/>
</dbReference>
<evidence type="ECO:0000259" key="1">
    <source>
        <dbReference type="PROSITE" id="PS51186"/>
    </source>
</evidence>
<reference evidence="2" key="1">
    <citation type="submission" date="2018-02" db="EMBL/GenBank/DDBJ databases">
        <authorList>
            <person name="Vasarhelyi B.M."/>
            <person name="Deshmukh S."/>
            <person name="Balint B."/>
            <person name="Kukolya J."/>
        </authorList>
    </citation>
    <scope>NUCLEOTIDE SEQUENCE</scope>
    <source>
        <strain evidence="2">KB22</strain>
    </source>
</reference>
<dbReference type="PROSITE" id="PS51186">
    <property type="entry name" value="GNAT"/>
    <property type="match status" value="1"/>
</dbReference>
<dbReference type="SUPFAM" id="SSF55729">
    <property type="entry name" value="Acyl-CoA N-acyltransferases (Nat)"/>
    <property type="match status" value="1"/>
</dbReference>
<dbReference type="EMBL" id="PRDK01000001">
    <property type="protein sequence ID" value="MBE8712252.1"/>
    <property type="molecule type" value="Genomic_DNA"/>
</dbReference>
<dbReference type="RefSeq" id="WP_196934594.1">
    <property type="nucleotide sequence ID" value="NZ_MU158698.1"/>
</dbReference>
<dbReference type="InterPro" id="IPR016181">
    <property type="entry name" value="Acyl_CoA_acyltransferase"/>
</dbReference>
<accession>A0A928UT49</accession>
<dbReference type="AlphaFoldDB" id="A0A928UT49"/>
<dbReference type="Gene3D" id="3.40.630.30">
    <property type="match status" value="1"/>
</dbReference>
<organism evidence="2 3">
    <name type="scientific">Sphingobacterium hungaricum</name>
    <dbReference type="NCBI Taxonomy" id="2082723"/>
    <lineage>
        <taxon>Bacteria</taxon>
        <taxon>Pseudomonadati</taxon>
        <taxon>Bacteroidota</taxon>
        <taxon>Sphingobacteriia</taxon>
        <taxon>Sphingobacteriales</taxon>
        <taxon>Sphingobacteriaceae</taxon>
        <taxon>Sphingobacterium</taxon>
    </lineage>
</organism>
<sequence length="171" mass="19792">MVFGQLENDTVLLQPLVAEDFDRLFAVASDKEIWEQHPKFDRYKREEFENYFNSLLQSNQAYLIIDKANEEIVGATCFYEYSEAQKLVAIGFTFLAKAYWGGSFNFQVKNLMLTSAFQYVDTVIFHVRKGNLRSQKALEKIGAKLSKEYPEPNSATGIRLEFKIKKSDFVN</sequence>
<keyword evidence="3" id="KW-1185">Reference proteome</keyword>
<proteinExistence type="predicted"/>
<evidence type="ECO:0000313" key="3">
    <source>
        <dbReference type="Proteomes" id="UP000616201"/>
    </source>
</evidence>
<dbReference type="Pfam" id="PF13302">
    <property type="entry name" value="Acetyltransf_3"/>
    <property type="match status" value="1"/>
</dbReference>
<feature type="domain" description="N-acetyltransferase" evidence="1">
    <location>
        <begin position="11"/>
        <end position="165"/>
    </location>
</feature>
<dbReference type="InterPro" id="IPR000182">
    <property type="entry name" value="GNAT_dom"/>
</dbReference>
<protein>
    <submittedName>
        <fullName evidence="2">N-acetyltransferase</fullName>
    </submittedName>
</protein>
<dbReference type="GO" id="GO:0016747">
    <property type="term" value="F:acyltransferase activity, transferring groups other than amino-acyl groups"/>
    <property type="evidence" value="ECO:0007669"/>
    <property type="project" value="InterPro"/>
</dbReference>